<feature type="transmembrane region" description="Helical" evidence="14">
    <location>
        <begin position="88"/>
        <end position="111"/>
    </location>
</feature>
<evidence type="ECO:0000256" key="4">
    <source>
        <dbReference type="ARBA" id="ARBA00011967"/>
    </source>
</evidence>
<evidence type="ECO:0000313" key="15">
    <source>
        <dbReference type="EMBL" id="KAJ7961441.1"/>
    </source>
</evidence>
<feature type="transmembrane region" description="Helical" evidence="14">
    <location>
        <begin position="20"/>
        <end position="38"/>
    </location>
</feature>
<comment type="caution">
    <text evidence="15">The sequence shown here is derived from an EMBL/GenBank/DDBJ whole genome shotgun (WGS) entry which is preliminary data.</text>
</comment>
<comment type="catalytic activity">
    <reaction evidence="13">
        <text>an alpha-D-Glc-(1-&gt;3)-alpha-D-Glc-(1-&gt;3)-alpha-D-Man-(1-&gt;2)-alpha-D-Man-(1-&gt;2)-alpha-D-Man-(1-&gt;3)-[alpha-D-Man-(1-&gt;2)-alpha-D-Man-(1-&gt;3)-[alpha-D-Man-(1-&gt;2)-alpha-D-Man-(1-&gt;6)]-alpha-D-Man-(1-&gt;6)]-beta-D-Man-(1-&gt;4)-beta-D-GlcNAc-(1-&gt;4)-alpha-D-GlcNAc-diphospho-di-trans,poly-cis-dolichol + a di-trans,poly-cis-dolichyl beta-D-glucosyl phosphate = a alpha-D-Glc-(1-&gt;2)-alpha-D-Glc-(1-&gt;3)-alpha-D-Glc-(1-&gt;3)-alpha-D-Man-(1-&gt;2)-alpha-D-Man-(1-&gt;2)-alpha-D-Man-(1-&gt;3)-[alpha-D-Man-(1-&gt;2)-alpha-D-Man-(1-&gt;3)-[alpha-D-Man-(1-&gt;2)-alpha-D-Man-(1-&gt;6)]-alpha-D-Man-(1-&gt;6)]-beta-D-Man-(1-&gt;4)-beta-D-GlcNAc-(1-&gt;4)-alpha-D-GlcNAc-diphospho-di-trans,poly-cis-dolichol + a di-trans,poly-cis-dolichyl phosphate + H(+)</text>
        <dbReference type="Rhea" id="RHEA:29543"/>
        <dbReference type="Rhea" id="RHEA-COMP:19498"/>
        <dbReference type="Rhea" id="RHEA-COMP:19502"/>
        <dbReference type="Rhea" id="RHEA-COMP:19512"/>
        <dbReference type="Rhea" id="RHEA-COMP:19522"/>
        <dbReference type="ChEBI" id="CHEBI:15378"/>
        <dbReference type="ChEBI" id="CHEBI:57525"/>
        <dbReference type="ChEBI" id="CHEBI:57683"/>
        <dbReference type="ChEBI" id="CHEBI:132522"/>
        <dbReference type="ChEBI" id="CHEBI:132523"/>
        <dbReference type="EC" id="2.4.1.256"/>
    </reaction>
    <physiologicalReaction direction="left-to-right" evidence="13">
        <dbReference type="Rhea" id="RHEA:29544"/>
    </physiologicalReaction>
</comment>
<accession>A0AAD7LQ56</accession>
<dbReference type="Pfam" id="PF04922">
    <property type="entry name" value="DIE2_ALG10"/>
    <property type="match status" value="1"/>
</dbReference>
<dbReference type="PANTHER" id="PTHR12989">
    <property type="entry name" value="ALPHA-1,2-GLUCOSYLTRANSFERASE ALG10"/>
    <property type="match status" value="1"/>
</dbReference>
<evidence type="ECO:0000256" key="14">
    <source>
        <dbReference type="SAM" id="Phobius"/>
    </source>
</evidence>
<dbReference type="GO" id="GO:0005789">
    <property type="term" value="C:endoplasmic reticulum membrane"/>
    <property type="evidence" value="ECO:0007669"/>
    <property type="project" value="UniProtKB-SubCell"/>
</dbReference>
<proteinExistence type="inferred from homology"/>
<comment type="function">
    <text evidence="12">Dol-P-Glc:Glc(2)Man(9)GlcNAc(2)-PP-Dol alpha-1,2-glucosyltransferase that operates in the biosynthetic pathway of dolichol-linked oligosaccharides, the glycan precursors employed in protein asparagine (N)-glycosylation. The assembly of dolichol-linked oligosaccharides begins on the cytosolic side of the endoplasmic reticulum membrane and finishes in its lumen. The sequential addition of sugars to dolichol pyrophosphate produces dolichol-linked oligosaccharides containing fourteen sugars, including two GlcNAcs, nine mannoses and three glucoses. Once assembled, the oligosaccharide is transferred from the lipid to nascent proteins by oligosaccharyltransferases. In the lumen of the endoplasmic reticulum, adds the third and last glucose residue from dolichyl phosphate glucose (Dol-P-Glc) onto the lipid-linked oligosaccharide intermediate Glc(2)Man(9)GlcNAc(2)-PP-Dol to produce Glc(3)Man(9)GlcNAc(2)-PP-Dol.</text>
</comment>
<dbReference type="KEGG" id="qsa:O6P43_016790"/>
<evidence type="ECO:0000256" key="2">
    <source>
        <dbReference type="ARBA" id="ARBA00004922"/>
    </source>
</evidence>
<keyword evidence="8 14" id="KW-0812">Transmembrane</keyword>
<dbReference type="Proteomes" id="UP001163823">
    <property type="component" value="Chromosome 7"/>
</dbReference>
<keyword evidence="10 14" id="KW-1133">Transmembrane helix</keyword>
<evidence type="ECO:0000256" key="1">
    <source>
        <dbReference type="ARBA" id="ARBA00004477"/>
    </source>
</evidence>
<dbReference type="GO" id="GO:0006488">
    <property type="term" value="P:dolichol-linked oligosaccharide biosynthetic process"/>
    <property type="evidence" value="ECO:0007669"/>
    <property type="project" value="InterPro"/>
</dbReference>
<comment type="pathway">
    <text evidence="2">Protein modification; protein glycosylation.</text>
</comment>
<evidence type="ECO:0000256" key="7">
    <source>
        <dbReference type="ARBA" id="ARBA00022679"/>
    </source>
</evidence>
<dbReference type="EC" id="2.4.1.256" evidence="4"/>
<evidence type="ECO:0000256" key="3">
    <source>
        <dbReference type="ARBA" id="ARBA00010600"/>
    </source>
</evidence>
<evidence type="ECO:0000313" key="16">
    <source>
        <dbReference type="Proteomes" id="UP001163823"/>
    </source>
</evidence>
<evidence type="ECO:0000256" key="5">
    <source>
        <dbReference type="ARBA" id="ARBA00018512"/>
    </source>
</evidence>
<evidence type="ECO:0000256" key="13">
    <source>
        <dbReference type="ARBA" id="ARBA00048064"/>
    </source>
</evidence>
<comment type="similarity">
    <text evidence="3">Belongs to the ALG10 glucosyltransferase family.</text>
</comment>
<dbReference type="AlphaFoldDB" id="A0AAD7LQ56"/>
<name>A0AAD7LQ56_QUISA</name>
<keyword evidence="11 14" id="KW-0472">Membrane</keyword>
<protein>
    <recommendedName>
        <fullName evidence="5">Dol-P-Glc:Glc(2)Man(9)GlcNAc(2)-PP-Dol alpha-1,2-glucosyltransferase</fullName>
        <ecNumber evidence="4">2.4.1.256</ecNumber>
    </recommendedName>
</protein>
<organism evidence="15 16">
    <name type="scientific">Quillaja saponaria</name>
    <name type="common">Soap bark tree</name>
    <dbReference type="NCBI Taxonomy" id="32244"/>
    <lineage>
        <taxon>Eukaryota</taxon>
        <taxon>Viridiplantae</taxon>
        <taxon>Streptophyta</taxon>
        <taxon>Embryophyta</taxon>
        <taxon>Tracheophyta</taxon>
        <taxon>Spermatophyta</taxon>
        <taxon>Magnoliopsida</taxon>
        <taxon>eudicotyledons</taxon>
        <taxon>Gunneridae</taxon>
        <taxon>Pentapetalae</taxon>
        <taxon>rosids</taxon>
        <taxon>fabids</taxon>
        <taxon>Fabales</taxon>
        <taxon>Quillajaceae</taxon>
        <taxon>Quillaja</taxon>
    </lineage>
</organism>
<dbReference type="InterPro" id="IPR016900">
    <property type="entry name" value="Alg10"/>
</dbReference>
<evidence type="ECO:0000256" key="12">
    <source>
        <dbReference type="ARBA" id="ARBA00044727"/>
    </source>
</evidence>
<keyword evidence="9" id="KW-0256">Endoplasmic reticulum</keyword>
<evidence type="ECO:0000256" key="11">
    <source>
        <dbReference type="ARBA" id="ARBA00023136"/>
    </source>
</evidence>
<keyword evidence="7" id="KW-0808">Transferase</keyword>
<evidence type="ECO:0000256" key="6">
    <source>
        <dbReference type="ARBA" id="ARBA00022676"/>
    </source>
</evidence>
<keyword evidence="6" id="KW-0328">Glycosyltransferase</keyword>
<dbReference type="GO" id="GO:0106073">
    <property type="term" value="F:dolichyl pyrophosphate Glc2Man9GlcNAc2 alpha-1,2-glucosyltransferase activity"/>
    <property type="evidence" value="ECO:0007669"/>
    <property type="project" value="UniProtKB-EC"/>
</dbReference>
<comment type="subcellular location">
    <subcellularLocation>
        <location evidence="1">Endoplasmic reticulum membrane</location>
        <topology evidence="1">Multi-pass membrane protein</topology>
    </subcellularLocation>
</comment>
<reference evidence="15" key="1">
    <citation type="journal article" date="2023" name="Science">
        <title>Elucidation of the pathway for biosynthesis of saponin adjuvants from the soapbark tree.</title>
        <authorList>
            <person name="Reed J."/>
            <person name="Orme A."/>
            <person name="El-Demerdash A."/>
            <person name="Owen C."/>
            <person name="Martin L.B.B."/>
            <person name="Misra R.C."/>
            <person name="Kikuchi S."/>
            <person name="Rejzek M."/>
            <person name="Martin A.C."/>
            <person name="Harkess A."/>
            <person name="Leebens-Mack J."/>
            <person name="Louveau T."/>
            <person name="Stephenson M.J."/>
            <person name="Osbourn A."/>
        </authorList>
    </citation>
    <scope>NUCLEOTIDE SEQUENCE</scope>
    <source>
        <strain evidence="15">S10</strain>
    </source>
</reference>
<evidence type="ECO:0000256" key="8">
    <source>
        <dbReference type="ARBA" id="ARBA00022692"/>
    </source>
</evidence>
<dbReference type="PANTHER" id="PTHR12989:SF10">
    <property type="entry name" value="DOL-P-GLC:GLC(2)MAN(9)GLCNAC(2)-PP-DOL ALPHA-1,2-GLUCOSYLTRANSFERASE-RELATED"/>
    <property type="match status" value="1"/>
</dbReference>
<evidence type="ECO:0000256" key="9">
    <source>
        <dbReference type="ARBA" id="ARBA00022824"/>
    </source>
</evidence>
<evidence type="ECO:0000256" key="10">
    <source>
        <dbReference type="ARBA" id="ARBA00022989"/>
    </source>
</evidence>
<sequence>MEYYILLLYDRFKRRVRDKLKIKVICSIIFYDIVAHLKPAFDDKKVTLYAVVLALYPLHWFVTFLYYADVASVTAVLVMYLACLKKNYWLSGLIGAISVVFRQTNIIWMPFVACTGFIDIALTHKKENAKAADLDVSISKTGKANTSDSCTEGLKLIADVQQSCN</sequence>
<keyword evidence="16" id="KW-1185">Reference proteome</keyword>
<dbReference type="EMBL" id="JARAOO010000007">
    <property type="protein sequence ID" value="KAJ7961441.1"/>
    <property type="molecule type" value="Genomic_DNA"/>
</dbReference>
<feature type="transmembrane region" description="Helical" evidence="14">
    <location>
        <begin position="58"/>
        <end position="81"/>
    </location>
</feature>
<gene>
    <name evidence="15" type="ORF">O6P43_016790</name>
</gene>